<name>A0A9D4G5S4_DREPO</name>
<gene>
    <name evidence="1" type="ORF">DPMN_139461</name>
</gene>
<comment type="caution">
    <text evidence="1">The sequence shown here is derived from an EMBL/GenBank/DDBJ whole genome shotgun (WGS) entry which is preliminary data.</text>
</comment>
<dbReference type="Proteomes" id="UP000828390">
    <property type="component" value="Unassembled WGS sequence"/>
</dbReference>
<organism evidence="1 2">
    <name type="scientific">Dreissena polymorpha</name>
    <name type="common">Zebra mussel</name>
    <name type="synonym">Mytilus polymorpha</name>
    <dbReference type="NCBI Taxonomy" id="45954"/>
    <lineage>
        <taxon>Eukaryota</taxon>
        <taxon>Metazoa</taxon>
        <taxon>Spiralia</taxon>
        <taxon>Lophotrochozoa</taxon>
        <taxon>Mollusca</taxon>
        <taxon>Bivalvia</taxon>
        <taxon>Autobranchia</taxon>
        <taxon>Heteroconchia</taxon>
        <taxon>Euheterodonta</taxon>
        <taxon>Imparidentia</taxon>
        <taxon>Neoheterodontei</taxon>
        <taxon>Myida</taxon>
        <taxon>Dreissenoidea</taxon>
        <taxon>Dreissenidae</taxon>
        <taxon>Dreissena</taxon>
    </lineage>
</organism>
<evidence type="ECO:0000313" key="2">
    <source>
        <dbReference type="Proteomes" id="UP000828390"/>
    </source>
</evidence>
<accession>A0A9D4G5S4</accession>
<protein>
    <submittedName>
        <fullName evidence="1">Uncharacterized protein</fullName>
    </submittedName>
</protein>
<sequence>MLSDGPYNLDTDFKKCDVVSSFPMYLSHRDCIFSSNLVYLVATSRSRSSAATVIATISASVLKVGTRT</sequence>
<dbReference type="EMBL" id="JAIWYP010000006">
    <property type="protein sequence ID" value="KAH3811059.1"/>
    <property type="molecule type" value="Genomic_DNA"/>
</dbReference>
<dbReference type="AlphaFoldDB" id="A0A9D4G5S4"/>
<keyword evidence="2" id="KW-1185">Reference proteome</keyword>
<evidence type="ECO:0000313" key="1">
    <source>
        <dbReference type="EMBL" id="KAH3811059.1"/>
    </source>
</evidence>
<proteinExistence type="predicted"/>
<reference evidence="1" key="1">
    <citation type="journal article" date="2019" name="bioRxiv">
        <title>The Genome of the Zebra Mussel, Dreissena polymorpha: A Resource for Invasive Species Research.</title>
        <authorList>
            <person name="McCartney M.A."/>
            <person name="Auch B."/>
            <person name="Kono T."/>
            <person name="Mallez S."/>
            <person name="Zhang Y."/>
            <person name="Obille A."/>
            <person name="Becker A."/>
            <person name="Abrahante J.E."/>
            <person name="Garbe J."/>
            <person name="Badalamenti J.P."/>
            <person name="Herman A."/>
            <person name="Mangelson H."/>
            <person name="Liachko I."/>
            <person name="Sullivan S."/>
            <person name="Sone E.D."/>
            <person name="Koren S."/>
            <person name="Silverstein K.A.T."/>
            <person name="Beckman K.B."/>
            <person name="Gohl D.M."/>
        </authorList>
    </citation>
    <scope>NUCLEOTIDE SEQUENCE</scope>
    <source>
        <strain evidence="1">Duluth1</strain>
        <tissue evidence="1">Whole animal</tissue>
    </source>
</reference>
<reference evidence="1" key="2">
    <citation type="submission" date="2020-11" db="EMBL/GenBank/DDBJ databases">
        <authorList>
            <person name="McCartney M.A."/>
            <person name="Auch B."/>
            <person name="Kono T."/>
            <person name="Mallez S."/>
            <person name="Becker A."/>
            <person name="Gohl D.M."/>
            <person name="Silverstein K.A.T."/>
            <person name="Koren S."/>
            <person name="Bechman K.B."/>
            <person name="Herman A."/>
            <person name="Abrahante J.E."/>
            <person name="Garbe J."/>
        </authorList>
    </citation>
    <scope>NUCLEOTIDE SEQUENCE</scope>
    <source>
        <strain evidence="1">Duluth1</strain>
        <tissue evidence="1">Whole animal</tissue>
    </source>
</reference>